<accession>A0A024H701</accession>
<proteinExistence type="predicted"/>
<comment type="caution">
    <text evidence="1">The sequence shown here is derived from an EMBL/GenBank/DDBJ whole genome shotgun (WGS) entry which is preliminary data.</text>
</comment>
<dbReference type="EMBL" id="CAQI01000051">
    <property type="protein sequence ID" value="CCQ47529.1"/>
    <property type="molecule type" value="Genomic_DNA"/>
</dbReference>
<organism evidence="1 2">
    <name type="scientific">Pseudarthrobacter siccitolerans</name>
    <dbReference type="NCBI Taxonomy" id="861266"/>
    <lineage>
        <taxon>Bacteria</taxon>
        <taxon>Bacillati</taxon>
        <taxon>Actinomycetota</taxon>
        <taxon>Actinomycetes</taxon>
        <taxon>Micrococcales</taxon>
        <taxon>Micrococcaceae</taxon>
        <taxon>Pseudarthrobacter</taxon>
    </lineage>
</organism>
<sequence>MFWSDLSERGQKFLAGRFAAAAGLGADPAVIVHSGVPFALVTTCFAGSTTGLQNGAGEVGVIAGMPGQDVAGCYADVGAVEVGADALGQVSDHVFAQARVGARGAGLRALEAGLDALGELFLVYAAKILRIGIEHGHYMMGHWFLLLQGTANPMVRR</sequence>
<keyword evidence="2" id="KW-1185">Reference proteome</keyword>
<evidence type="ECO:0000313" key="1">
    <source>
        <dbReference type="EMBL" id="CCQ47529.1"/>
    </source>
</evidence>
<gene>
    <name evidence="1" type="ORF">ARTSIC4J27_3518</name>
</gene>
<reference evidence="2" key="1">
    <citation type="journal article" date="2014" name="Genome Announc.">
        <title>Genome Sequence of Arthrobacter siccitolerans 4J27, a Xeroprotectant-Producing Desiccation-Tolerant Microorganism.</title>
        <authorList>
            <person name="Manzanera M."/>
            <person name="Santa-Cruz-Calvo L."/>
            <person name="Vilchez J.I."/>
            <person name="Garcia-Fontana C."/>
            <person name="Silva-Castro G.A."/>
            <person name="Calvo C."/>
            <person name="Gonzalez-Lopez J."/>
        </authorList>
    </citation>
    <scope>NUCLEOTIDE SEQUENCE [LARGE SCALE GENOMIC DNA]</scope>
    <source>
        <strain evidence="2">4J27</strain>
    </source>
</reference>
<name>A0A024H701_9MICC</name>
<evidence type="ECO:0000313" key="2">
    <source>
        <dbReference type="Proteomes" id="UP000035722"/>
    </source>
</evidence>
<dbReference type="AlphaFoldDB" id="A0A024H701"/>
<dbReference type="Proteomes" id="UP000035722">
    <property type="component" value="Unassembled WGS sequence"/>
</dbReference>
<protein>
    <submittedName>
        <fullName evidence="1">Uncharacterized domain protein</fullName>
    </submittedName>
</protein>